<dbReference type="EMBL" id="SHOA02000013">
    <property type="protein sequence ID" value="TDH65584.1"/>
    <property type="molecule type" value="Genomic_DNA"/>
</dbReference>
<proteinExistence type="predicted"/>
<dbReference type="AlphaFoldDB" id="A0A976FFU5"/>
<evidence type="ECO:0000313" key="3">
    <source>
        <dbReference type="Proteomes" id="UP000294530"/>
    </source>
</evidence>
<reference evidence="2 3" key="1">
    <citation type="journal article" date="2021" name="Genome Biol.">
        <title>AFLAP: assembly-free linkage analysis pipeline using k-mers from genome sequencing data.</title>
        <authorList>
            <person name="Fletcher K."/>
            <person name="Zhang L."/>
            <person name="Gil J."/>
            <person name="Han R."/>
            <person name="Cavanaugh K."/>
            <person name="Michelmore R."/>
        </authorList>
    </citation>
    <scope>NUCLEOTIDE SEQUENCE [LARGE SCALE GENOMIC DNA]</scope>
    <source>
        <strain evidence="2 3">SF5</strain>
    </source>
</reference>
<protein>
    <submittedName>
        <fullName evidence="2">Uncharacterized protein</fullName>
    </submittedName>
</protein>
<keyword evidence="3" id="KW-1185">Reference proteome</keyword>
<evidence type="ECO:0000313" key="2">
    <source>
        <dbReference type="EMBL" id="TDH65584.1"/>
    </source>
</evidence>
<feature type="compositionally biased region" description="Basic and acidic residues" evidence="1">
    <location>
        <begin position="111"/>
        <end position="122"/>
    </location>
</feature>
<dbReference type="GeneID" id="94345121"/>
<dbReference type="KEGG" id="blac:94345121"/>
<evidence type="ECO:0000256" key="1">
    <source>
        <dbReference type="SAM" id="MobiDB-lite"/>
    </source>
</evidence>
<gene>
    <name evidence="2" type="ORF">CCR75_001346</name>
</gene>
<dbReference type="OrthoDB" id="166952at2759"/>
<organism evidence="2 3">
    <name type="scientific">Bremia lactucae</name>
    <name type="common">Lettuce downy mildew</name>
    <dbReference type="NCBI Taxonomy" id="4779"/>
    <lineage>
        <taxon>Eukaryota</taxon>
        <taxon>Sar</taxon>
        <taxon>Stramenopiles</taxon>
        <taxon>Oomycota</taxon>
        <taxon>Peronosporomycetes</taxon>
        <taxon>Peronosporales</taxon>
        <taxon>Peronosporaceae</taxon>
        <taxon>Bremia</taxon>
    </lineage>
</organism>
<dbReference type="Proteomes" id="UP000294530">
    <property type="component" value="Unassembled WGS sequence"/>
</dbReference>
<sequence length="483" mass="52153">MANLTQCLVSEAFTESHASDDNKQLPLAVTESCAMTSVATDPAPETRQSALQTTLNVASSAASLVLYPYVVASKAVVSATSMAVSAPIHLTYLVHAKITQIWEPRSQEQALNDKLDMKEERSSTSSNRSDNEMELMLIESKHVLTSKSTVYQLLSLPVRLVHTGVSTAVAIPTQLASYGSQTIYGAMSVSHHLATSVVMASTEAIANTSRSVTRRLSSNAVSTVSFTALFVSGAMKASINSVHYILPSSLSNIMWKSLNTSGRVSLDMMSYAVAVPSYRILTTILPGIKTLSTESNAIKETRTAGIMLVRILGPQNAFYVLKWIVETINSDETFDAIVLCRDILYESLQAENYRQAVISVRTSTSVNKIIHGLQEVVSVLPSLDELLDTAVLIKDVSNEAVEGLIHVLSRNDDGIVCSESIEDDMNVILDGVQVTNATLDGENENMVNPIFDTGIELVKSIGESEETSSFLNAFGDFLDVLVG</sequence>
<feature type="region of interest" description="Disordered" evidence="1">
    <location>
        <begin position="109"/>
        <end position="130"/>
    </location>
</feature>
<dbReference type="RefSeq" id="XP_067815083.1">
    <property type="nucleotide sequence ID" value="XM_067959450.1"/>
</dbReference>
<comment type="caution">
    <text evidence="2">The sequence shown here is derived from an EMBL/GenBank/DDBJ whole genome shotgun (WGS) entry which is preliminary data.</text>
</comment>
<accession>A0A976FFU5</accession>
<name>A0A976FFU5_BRELC</name>